<gene>
    <name evidence="1" type="ORF">HELGO_WM12082</name>
</gene>
<proteinExistence type="predicted"/>
<name>A0A6S6SCG3_9GAMM</name>
<sequence>MYQAEHLLILHPANPETACTQKELITLLKEIQFIDAEEILSRFQIGDKFLQQVTFLGCSPNIELSPNGDQAYVYVEIPQTTSEISFHSGKNLKFPRCPHCKETLKNIAADIAEANVINSLSCLACKETFNPLGFNWRKSAFFGKCQVIIGNIYDAEAVPNENLLSYLAKLTNDTWKYSYIRR</sequence>
<evidence type="ECO:0000313" key="1">
    <source>
        <dbReference type="EMBL" id="CAA6806013.1"/>
    </source>
</evidence>
<dbReference type="AlphaFoldDB" id="A0A6S6SCG3"/>
<accession>A0A6S6SCG3</accession>
<organism evidence="1">
    <name type="scientific">uncultured Thiotrichaceae bacterium</name>
    <dbReference type="NCBI Taxonomy" id="298394"/>
    <lineage>
        <taxon>Bacteria</taxon>
        <taxon>Pseudomonadati</taxon>
        <taxon>Pseudomonadota</taxon>
        <taxon>Gammaproteobacteria</taxon>
        <taxon>Thiotrichales</taxon>
        <taxon>Thiotrichaceae</taxon>
        <taxon>environmental samples</taxon>
    </lineage>
</organism>
<protein>
    <submittedName>
        <fullName evidence="1">Uncharacterized protein</fullName>
    </submittedName>
</protein>
<reference evidence="1" key="1">
    <citation type="submission" date="2020-01" db="EMBL/GenBank/DDBJ databases">
        <authorList>
            <person name="Meier V. D."/>
            <person name="Meier V D."/>
        </authorList>
    </citation>
    <scope>NUCLEOTIDE SEQUENCE</scope>
    <source>
        <strain evidence="1">HLG_WM_MAG_07</strain>
    </source>
</reference>
<dbReference type="EMBL" id="CACVAY010000029">
    <property type="protein sequence ID" value="CAA6806013.1"/>
    <property type="molecule type" value="Genomic_DNA"/>
</dbReference>